<protein>
    <submittedName>
        <fullName evidence="2">Uncharacterized protein</fullName>
    </submittedName>
</protein>
<accession>A0ABQ4LWV1</accession>
<dbReference type="EMBL" id="BORW01000011">
    <property type="protein sequence ID" value="GIO67664.1"/>
    <property type="molecule type" value="Genomic_DNA"/>
</dbReference>
<name>A0ABQ4LWV1_9BACL</name>
<comment type="caution">
    <text evidence="2">The sequence shown here is derived from an EMBL/GenBank/DDBJ whole genome shotgun (WGS) entry which is preliminary data.</text>
</comment>
<sequence length="45" mass="5114">MRRRLICSAECDQAQEEEQEEQEEDPQVEWLPLPLDAAVEGIASA</sequence>
<reference evidence="2 3" key="1">
    <citation type="submission" date="2021-03" db="EMBL/GenBank/DDBJ databases">
        <title>Antimicrobial resistance genes in bacteria isolated from Japanese honey, and their potential for conferring macrolide and lincosamide resistance in the American foulbrood pathogen Paenibacillus larvae.</title>
        <authorList>
            <person name="Okamoto M."/>
            <person name="Kumagai M."/>
            <person name="Kanamori H."/>
            <person name="Takamatsu D."/>
        </authorList>
    </citation>
    <scope>NUCLEOTIDE SEQUENCE [LARGE SCALE GENOMIC DNA]</scope>
    <source>
        <strain evidence="2 3">J21TS3</strain>
    </source>
</reference>
<evidence type="ECO:0000313" key="2">
    <source>
        <dbReference type="EMBL" id="GIO67664.1"/>
    </source>
</evidence>
<feature type="compositionally biased region" description="Acidic residues" evidence="1">
    <location>
        <begin position="13"/>
        <end position="27"/>
    </location>
</feature>
<feature type="region of interest" description="Disordered" evidence="1">
    <location>
        <begin position="1"/>
        <end position="27"/>
    </location>
</feature>
<keyword evidence="3" id="KW-1185">Reference proteome</keyword>
<evidence type="ECO:0000256" key="1">
    <source>
        <dbReference type="SAM" id="MobiDB-lite"/>
    </source>
</evidence>
<organism evidence="2 3">
    <name type="scientific">Paenibacillus cookii</name>
    <dbReference type="NCBI Taxonomy" id="157839"/>
    <lineage>
        <taxon>Bacteria</taxon>
        <taxon>Bacillati</taxon>
        <taxon>Bacillota</taxon>
        <taxon>Bacilli</taxon>
        <taxon>Bacillales</taxon>
        <taxon>Paenibacillaceae</taxon>
        <taxon>Paenibacillus</taxon>
    </lineage>
</organism>
<gene>
    <name evidence="2" type="ORF">J21TS3_24850</name>
</gene>
<proteinExistence type="predicted"/>
<evidence type="ECO:0000313" key="3">
    <source>
        <dbReference type="Proteomes" id="UP000680638"/>
    </source>
</evidence>
<dbReference type="Proteomes" id="UP000680638">
    <property type="component" value="Unassembled WGS sequence"/>
</dbReference>